<reference evidence="14" key="1">
    <citation type="journal article" date="2019" name="Int. J. Syst. Evol. Microbiol.">
        <title>The Global Catalogue of Microorganisms (GCM) 10K type strain sequencing project: providing services to taxonomists for standard genome sequencing and annotation.</title>
        <authorList>
            <consortium name="The Broad Institute Genomics Platform"/>
            <consortium name="The Broad Institute Genome Sequencing Center for Infectious Disease"/>
            <person name="Wu L."/>
            <person name="Ma J."/>
        </authorList>
    </citation>
    <scope>NUCLEOTIDE SEQUENCE [LARGE SCALE GENOMIC DNA]</scope>
    <source>
        <strain evidence="14">TBRC 4489</strain>
    </source>
</reference>
<keyword evidence="3 10" id="KW-0812">Transmembrane</keyword>
<dbReference type="InterPro" id="IPR036163">
    <property type="entry name" value="HMA_dom_sf"/>
</dbReference>
<dbReference type="InterPro" id="IPR027256">
    <property type="entry name" value="P-typ_ATPase_IB"/>
</dbReference>
<dbReference type="SUPFAM" id="SSF56784">
    <property type="entry name" value="HAD-like"/>
    <property type="match status" value="1"/>
</dbReference>
<gene>
    <name evidence="13" type="ORF">ACFOWE_10550</name>
</gene>
<feature type="transmembrane region" description="Helical" evidence="10">
    <location>
        <begin position="392"/>
        <end position="415"/>
    </location>
</feature>
<evidence type="ECO:0000256" key="3">
    <source>
        <dbReference type="ARBA" id="ARBA00022692"/>
    </source>
</evidence>
<dbReference type="Proteomes" id="UP001595850">
    <property type="component" value="Unassembled WGS sequence"/>
</dbReference>
<dbReference type="InterPro" id="IPR023298">
    <property type="entry name" value="ATPase_P-typ_TM_dom_sf"/>
</dbReference>
<evidence type="ECO:0000256" key="1">
    <source>
        <dbReference type="ARBA" id="ARBA00004651"/>
    </source>
</evidence>
<dbReference type="NCBIfam" id="TIGR01525">
    <property type="entry name" value="ATPase-IB_hvy"/>
    <property type="match status" value="1"/>
</dbReference>
<dbReference type="Pfam" id="PF00702">
    <property type="entry name" value="Hydrolase"/>
    <property type="match status" value="1"/>
</dbReference>
<feature type="transmembrane region" description="Helical" evidence="10">
    <location>
        <begin position="118"/>
        <end position="137"/>
    </location>
</feature>
<evidence type="ECO:0000256" key="11">
    <source>
        <dbReference type="SAM" id="MobiDB-lite"/>
    </source>
</evidence>
<dbReference type="InterPro" id="IPR059000">
    <property type="entry name" value="ATPase_P-type_domA"/>
</dbReference>
<keyword evidence="8 10" id="KW-1133">Transmembrane helix</keyword>
<dbReference type="PROSITE" id="PS50846">
    <property type="entry name" value="HMA_2"/>
    <property type="match status" value="1"/>
</dbReference>
<comment type="subcellular location">
    <subcellularLocation>
        <location evidence="1">Cell membrane</location>
        <topology evidence="1">Multi-pass membrane protein</topology>
    </subcellularLocation>
</comment>
<evidence type="ECO:0000256" key="6">
    <source>
        <dbReference type="ARBA" id="ARBA00022840"/>
    </source>
</evidence>
<evidence type="ECO:0000256" key="2">
    <source>
        <dbReference type="ARBA" id="ARBA00006024"/>
    </source>
</evidence>
<dbReference type="SUPFAM" id="SSF81665">
    <property type="entry name" value="Calcium ATPase, transmembrane domain M"/>
    <property type="match status" value="1"/>
</dbReference>
<feature type="transmembrane region" description="Helical" evidence="10">
    <location>
        <begin position="364"/>
        <end position="386"/>
    </location>
</feature>
<feature type="domain" description="HMA" evidence="12">
    <location>
        <begin position="7"/>
        <end position="77"/>
    </location>
</feature>
<dbReference type="Pfam" id="PF00403">
    <property type="entry name" value="HMA"/>
    <property type="match status" value="1"/>
</dbReference>
<evidence type="ECO:0000256" key="7">
    <source>
        <dbReference type="ARBA" id="ARBA00022967"/>
    </source>
</evidence>
<dbReference type="PROSITE" id="PS01047">
    <property type="entry name" value="HMA_1"/>
    <property type="match status" value="1"/>
</dbReference>
<dbReference type="Gene3D" id="2.70.150.10">
    <property type="entry name" value="Calcium-transporting ATPase, cytoplasmic transduction domain A"/>
    <property type="match status" value="1"/>
</dbReference>
<keyword evidence="6 10" id="KW-0067">ATP-binding</keyword>
<dbReference type="SUPFAM" id="SSF55008">
    <property type="entry name" value="HMA, heavy metal-associated domain"/>
    <property type="match status" value="1"/>
</dbReference>
<dbReference type="Gene3D" id="3.40.1110.10">
    <property type="entry name" value="Calcium-transporting ATPase, cytoplasmic domain N"/>
    <property type="match status" value="1"/>
</dbReference>
<dbReference type="Gene3D" id="3.30.70.100">
    <property type="match status" value="1"/>
</dbReference>
<dbReference type="Gene3D" id="3.40.50.1000">
    <property type="entry name" value="HAD superfamily/HAD-like"/>
    <property type="match status" value="1"/>
</dbReference>
<feature type="transmembrane region" description="Helical" evidence="10">
    <location>
        <begin position="208"/>
        <end position="227"/>
    </location>
</feature>
<dbReference type="InterPro" id="IPR023214">
    <property type="entry name" value="HAD_sf"/>
</dbReference>
<organism evidence="13 14">
    <name type="scientific">Planomonospora corallina</name>
    <dbReference type="NCBI Taxonomy" id="1806052"/>
    <lineage>
        <taxon>Bacteria</taxon>
        <taxon>Bacillati</taxon>
        <taxon>Actinomycetota</taxon>
        <taxon>Actinomycetes</taxon>
        <taxon>Streptosporangiales</taxon>
        <taxon>Streptosporangiaceae</taxon>
        <taxon>Planomonospora</taxon>
    </lineage>
</organism>
<evidence type="ECO:0000256" key="4">
    <source>
        <dbReference type="ARBA" id="ARBA00022723"/>
    </source>
</evidence>
<keyword evidence="10" id="KW-1003">Cell membrane</keyword>
<dbReference type="InterPro" id="IPR017969">
    <property type="entry name" value="Heavy-metal-associated_CS"/>
</dbReference>
<keyword evidence="14" id="KW-1185">Reference proteome</keyword>
<feature type="transmembrane region" description="Helical" evidence="10">
    <location>
        <begin position="143"/>
        <end position="160"/>
    </location>
</feature>
<evidence type="ECO:0000256" key="8">
    <source>
        <dbReference type="ARBA" id="ARBA00022989"/>
    </source>
</evidence>
<evidence type="ECO:0000313" key="14">
    <source>
        <dbReference type="Proteomes" id="UP001595850"/>
    </source>
</evidence>
<keyword evidence="9 10" id="KW-0472">Membrane</keyword>
<keyword evidence="4 10" id="KW-0479">Metal-binding</keyword>
<protein>
    <submittedName>
        <fullName evidence="13">Heavy metal translocating P-type ATPase</fullName>
    </submittedName>
</protein>
<dbReference type="Pfam" id="PF00122">
    <property type="entry name" value="E1-E2_ATPase"/>
    <property type="match status" value="1"/>
</dbReference>
<dbReference type="InterPro" id="IPR036412">
    <property type="entry name" value="HAD-like_sf"/>
</dbReference>
<dbReference type="InterPro" id="IPR044492">
    <property type="entry name" value="P_typ_ATPase_HD_dom"/>
</dbReference>
<keyword evidence="5 10" id="KW-0547">Nucleotide-binding</keyword>
<dbReference type="EMBL" id="JBHSBM010000013">
    <property type="protein sequence ID" value="MFC4058736.1"/>
    <property type="molecule type" value="Genomic_DNA"/>
</dbReference>
<dbReference type="InterPro" id="IPR008250">
    <property type="entry name" value="ATPase_P-typ_transduc_dom_A_sf"/>
</dbReference>
<dbReference type="RefSeq" id="WP_377287037.1">
    <property type="nucleotide sequence ID" value="NZ_JBHSBM010000013.1"/>
</dbReference>
<evidence type="ECO:0000256" key="9">
    <source>
        <dbReference type="ARBA" id="ARBA00023136"/>
    </source>
</evidence>
<evidence type="ECO:0000256" key="10">
    <source>
        <dbReference type="RuleBase" id="RU362081"/>
    </source>
</evidence>
<comment type="caution">
    <text evidence="13">The sequence shown here is derived from an EMBL/GenBank/DDBJ whole genome shotgun (WGS) entry which is preliminary data.</text>
</comment>
<dbReference type="SFLD" id="SFLDF00027">
    <property type="entry name" value="p-type_atpase"/>
    <property type="match status" value="1"/>
</dbReference>
<dbReference type="CDD" id="cd02094">
    <property type="entry name" value="P-type_ATPase_Cu-like"/>
    <property type="match status" value="1"/>
</dbReference>
<keyword evidence="7" id="KW-1278">Translocase</keyword>
<dbReference type="InterPro" id="IPR018303">
    <property type="entry name" value="ATPase_P-typ_P_site"/>
</dbReference>
<feature type="compositionally biased region" description="Basic and acidic residues" evidence="11">
    <location>
        <begin position="92"/>
        <end position="109"/>
    </location>
</feature>
<dbReference type="PRINTS" id="PR00943">
    <property type="entry name" value="CUATPASE"/>
</dbReference>
<accession>A0ABV8I6E8</accession>
<name>A0ABV8I6E8_9ACTN</name>
<dbReference type="NCBIfam" id="TIGR01511">
    <property type="entry name" value="ATPase-IB1_Cu"/>
    <property type="match status" value="1"/>
</dbReference>
<dbReference type="PANTHER" id="PTHR43520:SF8">
    <property type="entry name" value="P-TYPE CU(+) TRANSPORTER"/>
    <property type="match status" value="1"/>
</dbReference>
<feature type="transmembrane region" description="Helical" evidence="10">
    <location>
        <begin position="181"/>
        <end position="202"/>
    </location>
</feature>
<feature type="region of interest" description="Disordered" evidence="11">
    <location>
        <begin position="72"/>
        <end position="109"/>
    </location>
</feature>
<feature type="transmembrane region" description="Helical" evidence="10">
    <location>
        <begin position="779"/>
        <end position="799"/>
    </location>
</feature>
<dbReference type="PRINTS" id="PR00119">
    <property type="entry name" value="CATATPASE"/>
</dbReference>
<dbReference type="PROSITE" id="PS00154">
    <property type="entry name" value="ATPASE_E1_E2"/>
    <property type="match status" value="1"/>
</dbReference>
<evidence type="ECO:0000313" key="13">
    <source>
        <dbReference type="EMBL" id="MFC4058736.1"/>
    </source>
</evidence>
<feature type="transmembrane region" description="Helical" evidence="10">
    <location>
        <begin position="708"/>
        <end position="727"/>
    </location>
</feature>
<dbReference type="SFLD" id="SFLDS00003">
    <property type="entry name" value="Haloacid_Dehalogenase"/>
    <property type="match status" value="1"/>
</dbReference>
<dbReference type="PANTHER" id="PTHR43520">
    <property type="entry name" value="ATP7, ISOFORM B"/>
    <property type="match status" value="1"/>
</dbReference>
<feature type="transmembrane region" description="Helical" evidence="10">
    <location>
        <begin position="739"/>
        <end position="758"/>
    </location>
</feature>
<comment type="similarity">
    <text evidence="2 10">Belongs to the cation transport ATPase (P-type) (TC 3.A.3) family. Type IB subfamily.</text>
</comment>
<dbReference type="InterPro" id="IPR006121">
    <property type="entry name" value="HMA_dom"/>
</dbReference>
<sequence length="1090" mass="114412">MTTATTVSRTLDIAGMTCASCVRRVERALIRVEGVETAEVNLATEVATVTWDPARVTVEALTEALTEAVSRAGYTATPRDGGTGAHLEPGTETDRPRAEQDRSGAEPDRELTRLRRTWQITLAAGLSMMVLMYVPLPIDAMDWLMPLLLVVATVVQFWAGRPFYRAAWAAGRHGAVNMNTLIAMGTTVAYGYSAFVTLWPAAAERFGLPLHVYFEISVVVIALVLAGRWMEARAKRRTASAVGALMGLRPKTARVLRGDAEVEVPVDEVAVGDLVRVRPGEKVPVDGVVTEGSSALDESMITGESMPVRKGPGDVLIGSTINRTGSMVARTTAVGRDTTLAQIVRLVEEAQGSKAPMQRLVDTVSGWFVPAVIVTALLTFGTWMLFGPDQGRLTLGIGTAIAVLIIACPCALGLATPTAIMVGTGKAAELGILISGGEALEQAHRLTTVVLDKTGTLTRGRPGVVHLGTAAGVGADELLAYAAAAETGSEHPLGEAVVREARERGLALPAAESFEAVPGHGVEARAGGRAVLIGNPALMRRHGIGTGELEQAAGAVAAEGGTPVYVALDGRLAGVIGVADEIRPESREAVDRLRALGLDVWMLTGDNRVTAEVVARKVGIDHVIADVRPEDKAARVAALREGGAIVAMVGDGINDAPALATADLGIAIGTGTDVAIAASDITLVGGDLRGIVSAIDLSRRTVSTIKQGLAWAFAYNVLLIPVAAGVLHPFTGVLLDPSLAAAAMAMSSVSVITNALRLRGFRADEAAGRRAVLRRLAGYGYLAGIACLALAVGAAFTALSRTEAAQRGMNGVLAWVQSTGMPMRPAMSVMMAADAGPVPAHDAGVEVTVDTPAGVVPGRETTVRVRVADASTGRPVEDVALSHEAWMHFVVTRDDLGTFAHVHPRPTGRPGEFTVALTLPTEGRYLVHAEFRRRGEMADVIASDEITVGDPAAVERETPAPSPREQVAGGVRVTLDGDPRAGTRDRLTFRFADAATGRPLDDLRPYLAAAGHVVVMPLDASGFAHEHAEVEDEQGRPVFALPGQTFGPELEVHADFPRPGLYRLWGQFRTADGRVLTTAFTVEAREPAGR</sequence>
<dbReference type="InterPro" id="IPR001757">
    <property type="entry name" value="P_typ_ATPase"/>
</dbReference>
<dbReference type="SUPFAM" id="SSF81653">
    <property type="entry name" value="Calcium ATPase, transduction domain A"/>
    <property type="match status" value="1"/>
</dbReference>
<dbReference type="InterPro" id="IPR023299">
    <property type="entry name" value="ATPase_P-typ_cyto_dom_N"/>
</dbReference>
<dbReference type="CDD" id="cd00371">
    <property type="entry name" value="HMA"/>
    <property type="match status" value="1"/>
</dbReference>
<evidence type="ECO:0000256" key="5">
    <source>
        <dbReference type="ARBA" id="ARBA00022741"/>
    </source>
</evidence>
<dbReference type="SFLD" id="SFLDG00002">
    <property type="entry name" value="C1.7:_P-type_atpase_like"/>
    <property type="match status" value="1"/>
</dbReference>
<proteinExistence type="inferred from homology"/>
<evidence type="ECO:0000259" key="12">
    <source>
        <dbReference type="PROSITE" id="PS50846"/>
    </source>
</evidence>
<dbReference type="NCBIfam" id="TIGR01494">
    <property type="entry name" value="ATPase_P-type"/>
    <property type="match status" value="1"/>
</dbReference>